<keyword evidence="3" id="KW-0812">Transmembrane</keyword>
<evidence type="ECO:0008006" key="6">
    <source>
        <dbReference type="Google" id="ProtNLM"/>
    </source>
</evidence>
<reference evidence="4 5" key="1">
    <citation type="journal article" date="2023" name="Hortic Res">
        <title>Pangenome of water caltrop reveals structural variations and asymmetric subgenome divergence after allopolyploidization.</title>
        <authorList>
            <person name="Zhang X."/>
            <person name="Chen Y."/>
            <person name="Wang L."/>
            <person name="Yuan Y."/>
            <person name="Fang M."/>
            <person name="Shi L."/>
            <person name="Lu R."/>
            <person name="Comes H.P."/>
            <person name="Ma Y."/>
            <person name="Chen Y."/>
            <person name="Huang G."/>
            <person name="Zhou Y."/>
            <person name="Zheng Z."/>
            <person name="Qiu Y."/>
        </authorList>
    </citation>
    <scope>NUCLEOTIDE SEQUENCE [LARGE SCALE GENOMIC DNA]</scope>
    <source>
        <tissue evidence="4">Roots</tissue>
    </source>
</reference>
<dbReference type="Gene3D" id="1.25.40.10">
    <property type="entry name" value="Tetratricopeptide repeat domain"/>
    <property type="match status" value="1"/>
</dbReference>
<feature type="compositionally biased region" description="Polar residues" evidence="2">
    <location>
        <begin position="256"/>
        <end position="271"/>
    </location>
</feature>
<gene>
    <name evidence="4" type="ORF">SAY87_013672</name>
</gene>
<evidence type="ECO:0000313" key="4">
    <source>
        <dbReference type="EMBL" id="KAK4764234.1"/>
    </source>
</evidence>
<evidence type="ECO:0000256" key="1">
    <source>
        <dbReference type="PROSITE-ProRule" id="PRU00339"/>
    </source>
</evidence>
<accession>A0AAN7KFF4</accession>
<feature type="compositionally biased region" description="Low complexity" evidence="2">
    <location>
        <begin position="279"/>
        <end position="289"/>
    </location>
</feature>
<dbReference type="SUPFAM" id="SSF48452">
    <property type="entry name" value="TPR-like"/>
    <property type="match status" value="1"/>
</dbReference>
<keyword evidence="3" id="KW-0472">Membrane</keyword>
<dbReference type="InterPro" id="IPR053319">
    <property type="entry name" value="OEP61"/>
</dbReference>
<feature type="region of interest" description="Disordered" evidence="2">
    <location>
        <begin position="514"/>
        <end position="541"/>
    </location>
</feature>
<keyword evidence="3" id="KW-1133">Transmembrane helix</keyword>
<organism evidence="4 5">
    <name type="scientific">Trapa incisa</name>
    <dbReference type="NCBI Taxonomy" id="236973"/>
    <lineage>
        <taxon>Eukaryota</taxon>
        <taxon>Viridiplantae</taxon>
        <taxon>Streptophyta</taxon>
        <taxon>Embryophyta</taxon>
        <taxon>Tracheophyta</taxon>
        <taxon>Spermatophyta</taxon>
        <taxon>Magnoliopsida</taxon>
        <taxon>eudicotyledons</taxon>
        <taxon>Gunneridae</taxon>
        <taxon>Pentapetalae</taxon>
        <taxon>rosids</taxon>
        <taxon>malvids</taxon>
        <taxon>Myrtales</taxon>
        <taxon>Lythraceae</taxon>
        <taxon>Trapa</taxon>
    </lineage>
</organism>
<comment type="caution">
    <text evidence="4">The sequence shown here is derived from an EMBL/GenBank/DDBJ whole genome shotgun (WGS) entry which is preliminary data.</text>
</comment>
<proteinExistence type="predicted"/>
<dbReference type="Proteomes" id="UP001345219">
    <property type="component" value="Chromosome 11"/>
</dbReference>
<evidence type="ECO:0000313" key="5">
    <source>
        <dbReference type="Proteomes" id="UP001345219"/>
    </source>
</evidence>
<name>A0AAN7KFF4_9MYRT</name>
<sequence>MFNGMIDPDLFKVAQEQMSRMSSVDLVKMQQQMMSNPDLMRMATESMKNMRPEELKHAAEQLRHVRPEELAEIGEKMSKASPEEIAAMRARADARMIYQLNAAEMLKKEGNRLHSEGKFYDASQKYLLAKQNLKDILSPNGKALLQACSLNLMSCYLKTRQFDDCIREGTEVLTCDAKNVKALYRRGQALKEMGQLEDAVRDLSDAHEVSPDDKTIAEVLRDSKERLAAEGGGRASRGLIITEITEEDEVVSSTSHQNPSVEEHSQVQLKETNNDDKNQNSSSSMGPVSNSEALQALKDNPVAIRSFQTFISKADPNTLSAIDAGNPDAVSPEMLKAASNMISKMSPDELQKMIQLASSFQGDNPFSSRGPSNSDSNGFRQGSILDVSPDMVKTATDTMSKMSADELQRMFEMTSLRGEDPSMPSDSLNADRLSSNGFNPGSIPDVPPDMLKTASDVMSKMSPEDLQRMFKMASSLRGEDLSIPSVSLNADGRRSRSSLNLSNVKDVPTISRNYVSDETSSSGPGSSLFPPPSNFPETTPDLQEHMRDQMKDPAMRQMYTNMVKNMSPEMMASMGEQFGFKLSREDAERAQQAISSLSPEDLDWMMRWADRIQRGVDTMKNIKNWFLGRPGTILAICMLILSMILHRLGYIG</sequence>
<dbReference type="PROSITE" id="PS50005">
    <property type="entry name" value="TPR"/>
    <property type="match status" value="1"/>
</dbReference>
<evidence type="ECO:0000256" key="3">
    <source>
        <dbReference type="SAM" id="Phobius"/>
    </source>
</evidence>
<keyword evidence="1" id="KW-0802">TPR repeat</keyword>
<keyword evidence="5" id="KW-1185">Reference proteome</keyword>
<evidence type="ECO:0000256" key="2">
    <source>
        <dbReference type="SAM" id="MobiDB-lite"/>
    </source>
</evidence>
<protein>
    <recommendedName>
        <fullName evidence="6">Outer envelope protein 61</fullName>
    </recommendedName>
</protein>
<feature type="compositionally biased region" description="Polar residues" evidence="2">
    <location>
        <begin position="360"/>
        <end position="380"/>
    </location>
</feature>
<feature type="region of interest" description="Disordered" evidence="2">
    <location>
        <begin position="360"/>
        <end position="384"/>
    </location>
</feature>
<dbReference type="PANTHER" id="PTHR48433">
    <property type="entry name" value="OUTER ENVELOPE PROTEIN 61-LIKE"/>
    <property type="match status" value="1"/>
</dbReference>
<dbReference type="AlphaFoldDB" id="A0AAN7KFF4"/>
<dbReference type="SMART" id="SM00028">
    <property type="entry name" value="TPR"/>
    <property type="match status" value="1"/>
</dbReference>
<feature type="region of interest" description="Disordered" evidence="2">
    <location>
        <begin position="248"/>
        <end position="289"/>
    </location>
</feature>
<feature type="transmembrane region" description="Helical" evidence="3">
    <location>
        <begin position="625"/>
        <end position="645"/>
    </location>
</feature>
<dbReference type="EMBL" id="JAXIOK010000008">
    <property type="protein sequence ID" value="KAK4764234.1"/>
    <property type="molecule type" value="Genomic_DNA"/>
</dbReference>
<dbReference type="InterPro" id="IPR011990">
    <property type="entry name" value="TPR-like_helical_dom_sf"/>
</dbReference>
<dbReference type="PANTHER" id="PTHR48433:SF1">
    <property type="entry name" value="OUTER ENVELOPE PROTEIN 61-LIKE"/>
    <property type="match status" value="1"/>
</dbReference>
<feature type="repeat" description="TPR" evidence="1">
    <location>
        <begin position="180"/>
        <end position="213"/>
    </location>
</feature>
<dbReference type="InterPro" id="IPR019734">
    <property type="entry name" value="TPR_rpt"/>
</dbReference>